<evidence type="ECO:0000313" key="2">
    <source>
        <dbReference type="Proteomes" id="UP000214975"/>
    </source>
</evidence>
<dbReference type="PANTHER" id="PTHR43312:SF2">
    <property type="entry name" value="OXIDOREDUCTASE"/>
    <property type="match status" value="1"/>
</dbReference>
<protein>
    <submittedName>
        <fullName evidence="1">Aldo-keto reductase family protein</fullName>
    </submittedName>
</protein>
<dbReference type="Gene3D" id="3.20.20.100">
    <property type="entry name" value="NADP-dependent oxidoreductase domain"/>
    <property type="match status" value="1"/>
</dbReference>
<dbReference type="Pfam" id="PF13187">
    <property type="entry name" value="Fer4_9"/>
    <property type="match status" value="1"/>
</dbReference>
<dbReference type="InterPro" id="IPR017900">
    <property type="entry name" value="4Fe4S_Fe_S_CS"/>
</dbReference>
<dbReference type="InterPro" id="IPR053135">
    <property type="entry name" value="AKR2_Oxidoreductase"/>
</dbReference>
<sequence>MKKLGFGLMRLPLLDNNDQSSINMEEMKDMVDTFIENGFTYFDTAYMYHNFKSEIAAREALVKRHSRDSFTLTTKMPTMFLKTKQDMERIFNEQLEKCGVEYFDYYLLHNLGVSHYEIAQKLDSFEFIQNKKKEGRIRKIGFSYHDNADLLDKILTEHPEVDVVQLQINYLDWDNESIQSRKCYEVARKHNKDIIVMEPVKGGTLANIPEKAEKLFKDYAPNMSVASWAIRFAASHDGIMVVLSGMSNIKQLLDNISYMYDFRPMTEEEFGIVKKAVDIINDSIAIPCTACAYCVDGCPKNIPIPKYFALYNAEKQAMNTAFSIQGVYYNNYAKTYGKASECIKCRQCERQCPQHLPISDLLKDVAKTFESV</sequence>
<dbReference type="InterPro" id="IPR009051">
    <property type="entry name" value="Helical_ferredxn"/>
</dbReference>
<dbReference type="RefSeq" id="WP_094397758.1">
    <property type="nucleotide sequence ID" value="NZ_CP016893.1"/>
</dbReference>
<evidence type="ECO:0000313" key="1">
    <source>
        <dbReference type="EMBL" id="AST58494.1"/>
    </source>
</evidence>
<dbReference type="InterPro" id="IPR036812">
    <property type="entry name" value="NAD(P)_OxRdtase_dom_sf"/>
</dbReference>
<dbReference type="AlphaFoldDB" id="A0A223I1R4"/>
<dbReference type="SUPFAM" id="SSF51430">
    <property type="entry name" value="NAD(P)-linked oxidoreductase"/>
    <property type="match status" value="1"/>
</dbReference>
<dbReference type="EMBL" id="CP016893">
    <property type="protein sequence ID" value="AST58494.1"/>
    <property type="molecule type" value="Genomic_DNA"/>
</dbReference>
<dbReference type="PROSITE" id="PS51379">
    <property type="entry name" value="4FE4S_FER_2"/>
    <property type="match status" value="1"/>
</dbReference>
<dbReference type="Gene3D" id="1.10.1060.10">
    <property type="entry name" value="Alpha-helical ferredoxin"/>
    <property type="match status" value="1"/>
</dbReference>
<proteinExistence type="predicted"/>
<dbReference type="SUPFAM" id="SSF46548">
    <property type="entry name" value="alpha-helical ferredoxin"/>
    <property type="match status" value="1"/>
</dbReference>
<dbReference type="Pfam" id="PF00248">
    <property type="entry name" value="Aldo_ket_red"/>
    <property type="match status" value="1"/>
</dbReference>
<accession>A0A223I1R4</accession>
<organism evidence="1 2">
    <name type="scientific">Thermoanaerobacterium thermosaccharolyticum</name>
    <name type="common">Clostridium thermosaccharolyticum</name>
    <dbReference type="NCBI Taxonomy" id="1517"/>
    <lineage>
        <taxon>Bacteria</taxon>
        <taxon>Bacillati</taxon>
        <taxon>Bacillota</taxon>
        <taxon>Clostridia</taxon>
        <taxon>Thermoanaerobacterales</taxon>
        <taxon>Thermoanaerobacteraceae</taxon>
        <taxon>Thermoanaerobacterium</taxon>
    </lineage>
</organism>
<name>A0A223I1R4_THETR</name>
<dbReference type="PANTHER" id="PTHR43312">
    <property type="entry name" value="D-THREO-ALDOSE 1-DEHYDROGENASE"/>
    <property type="match status" value="1"/>
</dbReference>
<dbReference type="Proteomes" id="UP000214975">
    <property type="component" value="Chromosome"/>
</dbReference>
<reference evidence="1 2" key="1">
    <citation type="submission" date="2016-08" db="EMBL/GenBank/DDBJ databases">
        <title>A novel genetic cassette of butanologenic Thermoanaerobacterium thermosaccharolyticum that directly convert cellulose to butanol.</title>
        <authorList>
            <person name="Li T."/>
            <person name="He J."/>
        </authorList>
    </citation>
    <scope>NUCLEOTIDE SEQUENCE [LARGE SCALE GENOMIC DNA]</scope>
    <source>
        <strain evidence="1 2">TG57</strain>
    </source>
</reference>
<dbReference type="InterPro" id="IPR017896">
    <property type="entry name" value="4Fe4S_Fe-S-bd"/>
</dbReference>
<gene>
    <name evidence="1" type="ORF">Thert_02645</name>
</gene>
<dbReference type="GO" id="GO:0016491">
    <property type="term" value="F:oxidoreductase activity"/>
    <property type="evidence" value="ECO:0007669"/>
    <property type="project" value="InterPro"/>
</dbReference>
<dbReference type="InterPro" id="IPR020471">
    <property type="entry name" value="AKR"/>
</dbReference>
<dbReference type="PRINTS" id="PR00069">
    <property type="entry name" value="ALDKETRDTASE"/>
</dbReference>
<dbReference type="PROSITE" id="PS00198">
    <property type="entry name" value="4FE4S_FER_1"/>
    <property type="match status" value="1"/>
</dbReference>
<dbReference type="GO" id="GO:0051536">
    <property type="term" value="F:iron-sulfur cluster binding"/>
    <property type="evidence" value="ECO:0007669"/>
    <property type="project" value="InterPro"/>
</dbReference>
<dbReference type="CDD" id="cd19096">
    <property type="entry name" value="AKR_Fe-S_oxidoreductase"/>
    <property type="match status" value="1"/>
</dbReference>
<dbReference type="InterPro" id="IPR023210">
    <property type="entry name" value="NADP_OxRdtase_dom"/>
</dbReference>